<dbReference type="PANTHER" id="PTHR48449">
    <property type="entry name" value="DUF1985 DOMAIN-CONTAINING PROTEIN"/>
    <property type="match status" value="1"/>
</dbReference>
<evidence type="ECO:0000256" key="4">
    <source>
        <dbReference type="SAM" id="MobiDB-lite"/>
    </source>
</evidence>
<keyword evidence="7" id="KW-1185">Reference proteome</keyword>
<feature type="domain" description="Ubiquitin-like protease family profile" evidence="5">
    <location>
        <begin position="715"/>
        <end position="900"/>
    </location>
</feature>
<feature type="compositionally biased region" description="Basic and acidic residues" evidence="4">
    <location>
        <begin position="497"/>
        <end position="506"/>
    </location>
</feature>
<accession>A0A8S1ZRZ6</accession>
<feature type="compositionally biased region" description="Basic residues" evidence="4">
    <location>
        <begin position="365"/>
        <end position="374"/>
    </location>
</feature>
<feature type="compositionally biased region" description="Basic and acidic residues" evidence="4">
    <location>
        <begin position="524"/>
        <end position="535"/>
    </location>
</feature>
<dbReference type="InterPro" id="IPR015410">
    <property type="entry name" value="DUF1985"/>
</dbReference>
<dbReference type="GO" id="GO:0008234">
    <property type="term" value="F:cysteine-type peptidase activity"/>
    <property type="evidence" value="ECO:0007669"/>
    <property type="project" value="InterPro"/>
</dbReference>
<proteinExistence type="inferred from homology"/>
<dbReference type="AlphaFoldDB" id="A0A8S1ZRZ6"/>
<dbReference type="EMBL" id="LR999451">
    <property type="protein sequence ID" value="CAE5959322.1"/>
    <property type="molecule type" value="Genomic_DNA"/>
</dbReference>
<dbReference type="Pfam" id="PF02902">
    <property type="entry name" value="Peptidase_C48"/>
    <property type="match status" value="1"/>
</dbReference>
<name>A0A8S1ZRZ6_ARAAE</name>
<keyword evidence="3" id="KW-0378">Hydrolase</keyword>
<protein>
    <recommendedName>
        <fullName evidence="5">Ubiquitin-like protease family profile domain-containing protein</fullName>
    </recommendedName>
</protein>
<evidence type="ECO:0000313" key="6">
    <source>
        <dbReference type="EMBL" id="CAE5959322.1"/>
    </source>
</evidence>
<evidence type="ECO:0000256" key="1">
    <source>
        <dbReference type="ARBA" id="ARBA00005234"/>
    </source>
</evidence>
<gene>
    <name evidence="6" type="ORF">AARE701A_LOCUS2858</name>
</gene>
<dbReference type="Gene3D" id="3.40.395.10">
    <property type="entry name" value="Adenoviral Proteinase, Chain A"/>
    <property type="match status" value="1"/>
</dbReference>
<organism evidence="6 7">
    <name type="scientific">Arabidopsis arenosa</name>
    <name type="common">Sand rock-cress</name>
    <name type="synonym">Cardaminopsis arenosa</name>
    <dbReference type="NCBI Taxonomy" id="38785"/>
    <lineage>
        <taxon>Eukaryota</taxon>
        <taxon>Viridiplantae</taxon>
        <taxon>Streptophyta</taxon>
        <taxon>Embryophyta</taxon>
        <taxon>Tracheophyta</taxon>
        <taxon>Spermatophyta</taxon>
        <taxon>Magnoliopsida</taxon>
        <taxon>eudicotyledons</taxon>
        <taxon>Gunneridae</taxon>
        <taxon>Pentapetalae</taxon>
        <taxon>rosids</taxon>
        <taxon>malvids</taxon>
        <taxon>Brassicales</taxon>
        <taxon>Brassicaceae</taxon>
        <taxon>Camelineae</taxon>
        <taxon>Arabidopsis</taxon>
    </lineage>
</organism>
<dbReference type="PROSITE" id="PS50600">
    <property type="entry name" value="ULP_PROTEASE"/>
    <property type="match status" value="1"/>
</dbReference>
<evidence type="ECO:0000259" key="5">
    <source>
        <dbReference type="PROSITE" id="PS50600"/>
    </source>
</evidence>
<feature type="compositionally biased region" description="Basic and acidic residues" evidence="4">
    <location>
        <begin position="543"/>
        <end position="555"/>
    </location>
</feature>
<sequence>MENLPERIFKSGEEPDGDRVHKYFQLQYLNDLSEHLEADEISKIRGSRLGKLFDIGKKFSFSNKLCLFLLTRQLAIQKKHEIWFVFAGKPIRFGLREFASVTGLRCDPISIGKADGKKKVVSKNKIKKKSTEAPYWYTLFARNEEVTPEILIKRLKSGVVRDPDIRLKYALLVLIDGVLCPRSLNMKIQEETVEVLRDVDKFLNHPWGRISFDMTMSCIKSRKASGLAQTSFAVQGFVHALQLVLLEAVPDIEKSMPVDTPVFVGEDSEEEAVVVGAVALAKLKLEPIWVIDSQAEASVESIIPLDDAVVGDDLSWSDEVEDVKVDNLVRLVQEGYQWSGDEFGGGVVVSALPVEPKEKAEGKKVVKSRKRKKSPVCGSSSDGSQPVPFSESQMEWLAKQISSQVSLAVSSMEDRLVSRLKGKSGAGPVGGKIAAAGAVSPVAKGKVKPSSRGKKAVLPKRKRIRVDGRLREIRDDDETETATVPVGDESETVGGKGGDEGGEDVRMGTQEGEASVTMEDVETEERGGKGGDDVRTASQQGDAEEHVDVHPDDTVKAVLDSLNLPSEVEVSENLAPDPQQEDVAVLSGDDCNDQQAAAKSGDGFNDQDGADKSGDGLNDQDDAAKSGDGLNDQDAAAKSGDGINDQDAVAKSVNDVAECQGKESSEAGTLALFPSGASVGLEENVSGEGDAIDKKWLEIEKFFADGGKYLFGGSLFLLTKDVEEIVGLQVVWKPWMMDAFIKYFRDKWATLEVGLNQPKVVFQGTKFASHILGHRIKFEKSVKKKYVFDTDLMACLPPDFDTLYFPFNFDKQHWVGMCLDIRGRYLYVFDCNQKVRRDTRLRKEMEPLLEMLPFVVRQASPELMKAVPTDPFILSRDTHLPTCLHPSESGLMSLLFIERHVVGGIEAARGVRPEELAVQAKQLLIEMYDVYAEK</sequence>
<evidence type="ECO:0000256" key="2">
    <source>
        <dbReference type="ARBA" id="ARBA00022670"/>
    </source>
</evidence>
<evidence type="ECO:0000256" key="3">
    <source>
        <dbReference type="ARBA" id="ARBA00022801"/>
    </source>
</evidence>
<feature type="region of interest" description="Disordered" evidence="4">
    <location>
        <begin position="473"/>
        <end position="560"/>
    </location>
</feature>
<comment type="similarity">
    <text evidence="1">Belongs to the peptidase C48 family.</text>
</comment>
<reference evidence="6" key="1">
    <citation type="submission" date="2021-01" db="EMBL/GenBank/DDBJ databases">
        <authorList>
            <person name="Bezrukov I."/>
        </authorList>
    </citation>
    <scope>NUCLEOTIDE SEQUENCE</scope>
</reference>
<dbReference type="PANTHER" id="PTHR48449:SF2">
    <property type="entry name" value="UBIQUITIN-LIKE PROTEASE FAMILY PROFILE DOMAIN-CONTAINING PROTEIN"/>
    <property type="match status" value="1"/>
</dbReference>
<evidence type="ECO:0000313" key="7">
    <source>
        <dbReference type="Proteomes" id="UP000682877"/>
    </source>
</evidence>
<feature type="region of interest" description="Disordered" evidence="4">
    <location>
        <begin position="593"/>
        <end position="643"/>
    </location>
</feature>
<dbReference type="GO" id="GO:0006508">
    <property type="term" value="P:proteolysis"/>
    <property type="evidence" value="ECO:0007669"/>
    <property type="project" value="UniProtKB-KW"/>
</dbReference>
<keyword evidence="2" id="KW-0645">Protease</keyword>
<dbReference type="Proteomes" id="UP000682877">
    <property type="component" value="Chromosome 1"/>
</dbReference>
<dbReference type="SUPFAM" id="SSF54001">
    <property type="entry name" value="Cysteine proteinases"/>
    <property type="match status" value="1"/>
</dbReference>
<dbReference type="Pfam" id="PF09331">
    <property type="entry name" value="DUF1985"/>
    <property type="match status" value="1"/>
</dbReference>
<feature type="region of interest" description="Disordered" evidence="4">
    <location>
        <begin position="360"/>
        <end position="389"/>
    </location>
</feature>
<dbReference type="InterPro" id="IPR038765">
    <property type="entry name" value="Papain-like_cys_pep_sf"/>
</dbReference>
<dbReference type="InterPro" id="IPR003653">
    <property type="entry name" value="Peptidase_C48_C"/>
</dbReference>